<dbReference type="SUPFAM" id="SSF69118">
    <property type="entry name" value="AhpD-like"/>
    <property type="match status" value="1"/>
</dbReference>
<name>A0A7X9XBK4_9BACT</name>
<comment type="caution">
    <text evidence="1">The sequence shown here is derived from an EMBL/GenBank/DDBJ whole genome shotgun (WGS) entry which is preliminary data.</text>
</comment>
<dbReference type="PANTHER" id="PTHR35446:SF3">
    <property type="entry name" value="CMD DOMAIN-CONTAINING PROTEIN"/>
    <property type="match status" value="1"/>
</dbReference>
<evidence type="ECO:0000313" key="2">
    <source>
        <dbReference type="Proteomes" id="UP000576082"/>
    </source>
</evidence>
<sequence>MNNFKIHTIETAPEKSKGQLENSLKAFGMIPNLHAVMAESPAILEAYTTLHRLFSQETSFNAEELTVIWQSINVENECHYCVPAHTGIAYSMKVDNNIIQALRDEAPLEDQKLEVLRTTTLRIVRNRGILNENELLEFYNAGYTQQQLLEIILGYSQKILSNYTNHVAETPVDNAFKKFSWEKVAQ</sequence>
<proteinExistence type="predicted"/>
<dbReference type="InterPro" id="IPR029032">
    <property type="entry name" value="AhpD-like"/>
</dbReference>
<dbReference type="Gene3D" id="1.20.1290.10">
    <property type="entry name" value="AhpD-like"/>
    <property type="match status" value="1"/>
</dbReference>
<organism evidence="1 2">
    <name type="scientific">Flammeovirga aprica JL-4</name>
    <dbReference type="NCBI Taxonomy" id="694437"/>
    <lineage>
        <taxon>Bacteria</taxon>
        <taxon>Pseudomonadati</taxon>
        <taxon>Bacteroidota</taxon>
        <taxon>Cytophagia</taxon>
        <taxon>Cytophagales</taxon>
        <taxon>Flammeovirgaceae</taxon>
        <taxon>Flammeovirga</taxon>
    </lineage>
</organism>
<dbReference type="PANTHER" id="PTHR35446">
    <property type="entry name" value="SI:CH211-175M2.5"/>
    <property type="match status" value="1"/>
</dbReference>
<gene>
    <name evidence="1" type="ORF">HHU12_22315</name>
</gene>
<dbReference type="Proteomes" id="UP000576082">
    <property type="component" value="Unassembled WGS sequence"/>
</dbReference>
<dbReference type="RefSeq" id="WP_169658954.1">
    <property type="nucleotide sequence ID" value="NZ_JABANE010000072.1"/>
</dbReference>
<reference evidence="1 2" key="1">
    <citation type="submission" date="2020-04" db="EMBL/GenBank/DDBJ databases">
        <title>Flammeovirga sp. SR4, a novel species isolated from seawater.</title>
        <authorList>
            <person name="Wang X."/>
        </authorList>
    </citation>
    <scope>NUCLEOTIDE SEQUENCE [LARGE SCALE GENOMIC DNA]</scope>
    <source>
        <strain evidence="1 2">ATCC 23126</strain>
    </source>
</reference>
<keyword evidence="2" id="KW-1185">Reference proteome</keyword>
<accession>A0A7X9XBK4</accession>
<evidence type="ECO:0000313" key="1">
    <source>
        <dbReference type="EMBL" id="NME70724.1"/>
    </source>
</evidence>
<protein>
    <submittedName>
        <fullName evidence="1">Carboxymuconolactone decarboxylase family protein</fullName>
    </submittedName>
</protein>
<dbReference type="AlphaFoldDB" id="A0A7X9XBK4"/>
<dbReference type="EMBL" id="JABANE010000072">
    <property type="protein sequence ID" value="NME70724.1"/>
    <property type="molecule type" value="Genomic_DNA"/>
</dbReference>